<dbReference type="Gene3D" id="3.40.50.2300">
    <property type="match status" value="1"/>
</dbReference>
<dbReference type="SUPFAM" id="SSF55874">
    <property type="entry name" value="ATPase domain of HSP90 chaperone/DNA topoisomerase II/histidine kinase"/>
    <property type="match status" value="1"/>
</dbReference>
<dbReference type="GO" id="GO:0000155">
    <property type="term" value="F:phosphorelay sensor kinase activity"/>
    <property type="evidence" value="ECO:0007669"/>
    <property type="project" value="InterPro"/>
</dbReference>
<dbReference type="GO" id="GO:0016020">
    <property type="term" value="C:membrane"/>
    <property type="evidence" value="ECO:0007669"/>
    <property type="project" value="UniProtKB-UniRule"/>
</dbReference>
<keyword evidence="8" id="KW-0175">Coiled coil</keyword>
<dbReference type="SMART" id="SM00065">
    <property type="entry name" value="GAF"/>
    <property type="match status" value="1"/>
</dbReference>
<dbReference type="InterPro" id="IPR001789">
    <property type="entry name" value="Sig_transdc_resp-reg_receiver"/>
</dbReference>
<dbReference type="SUPFAM" id="SSF52172">
    <property type="entry name" value="CheY-like"/>
    <property type="match status" value="1"/>
</dbReference>
<dbReference type="InterPro" id="IPR005467">
    <property type="entry name" value="His_kinase_dom"/>
</dbReference>
<dbReference type="InterPro" id="IPR003661">
    <property type="entry name" value="HisK_dim/P_dom"/>
</dbReference>
<dbReference type="EC" id="2.7.13.3" evidence="2"/>
<dbReference type="InterPro" id="IPR036097">
    <property type="entry name" value="HisK_dim/P_sf"/>
</dbReference>
<reference evidence="12 13" key="1">
    <citation type="submission" date="2020-03" db="EMBL/GenBank/DDBJ databases">
        <title>Genomic Encyclopedia of Type Strains, Phase IV (KMG-IV): sequencing the most valuable type-strain genomes for metagenomic binning, comparative biology and taxonomic classification.</title>
        <authorList>
            <person name="Goeker M."/>
        </authorList>
    </citation>
    <scope>NUCLEOTIDE SEQUENCE [LARGE SCALE GENOMIC DNA]</scope>
    <source>
        <strain evidence="12 13">DSM 4733</strain>
    </source>
</reference>
<dbReference type="Proteomes" id="UP000564677">
    <property type="component" value="Unassembled WGS sequence"/>
</dbReference>
<dbReference type="Pfam" id="PF03707">
    <property type="entry name" value="MHYT"/>
    <property type="match status" value="2"/>
</dbReference>
<organism evidence="12 13">
    <name type="scientific">Sphingomonas leidyi</name>
    <dbReference type="NCBI Taxonomy" id="68569"/>
    <lineage>
        <taxon>Bacteria</taxon>
        <taxon>Pseudomonadati</taxon>
        <taxon>Pseudomonadota</taxon>
        <taxon>Alphaproteobacteria</taxon>
        <taxon>Sphingomonadales</taxon>
        <taxon>Sphingomonadaceae</taxon>
        <taxon>Sphingomonas</taxon>
    </lineage>
</organism>
<feature type="transmembrane region" description="Helical" evidence="7">
    <location>
        <begin position="12"/>
        <end position="31"/>
    </location>
</feature>
<dbReference type="InterPro" id="IPR004358">
    <property type="entry name" value="Sig_transdc_His_kin-like_C"/>
</dbReference>
<evidence type="ECO:0000313" key="12">
    <source>
        <dbReference type="EMBL" id="NIJ66009.1"/>
    </source>
</evidence>
<dbReference type="Pfam" id="PF00072">
    <property type="entry name" value="Response_reg"/>
    <property type="match status" value="1"/>
</dbReference>
<feature type="coiled-coil region" evidence="8">
    <location>
        <begin position="401"/>
        <end position="439"/>
    </location>
</feature>
<proteinExistence type="predicted"/>
<keyword evidence="7" id="KW-0812">Transmembrane</keyword>
<dbReference type="InterPro" id="IPR003594">
    <property type="entry name" value="HATPase_dom"/>
</dbReference>
<feature type="transmembrane region" description="Helical" evidence="7">
    <location>
        <begin position="109"/>
        <end position="130"/>
    </location>
</feature>
<keyword evidence="13" id="KW-1185">Reference proteome</keyword>
<keyword evidence="7" id="KW-1133">Transmembrane helix</keyword>
<evidence type="ECO:0000256" key="5">
    <source>
        <dbReference type="ARBA" id="ARBA00022777"/>
    </source>
</evidence>
<evidence type="ECO:0000256" key="6">
    <source>
        <dbReference type="PROSITE-ProRule" id="PRU00169"/>
    </source>
</evidence>
<dbReference type="PROSITE" id="PS50110">
    <property type="entry name" value="RESPONSE_REGULATORY"/>
    <property type="match status" value="1"/>
</dbReference>
<dbReference type="Pfam" id="PF01590">
    <property type="entry name" value="GAF"/>
    <property type="match status" value="1"/>
</dbReference>
<dbReference type="EMBL" id="JAASQV010000002">
    <property type="protein sequence ID" value="NIJ66009.1"/>
    <property type="molecule type" value="Genomic_DNA"/>
</dbReference>
<dbReference type="Gene3D" id="3.30.565.10">
    <property type="entry name" value="Histidine kinase-like ATPase, C-terminal domain"/>
    <property type="match status" value="1"/>
</dbReference>
<evidence type="ECO:0000313" key="13">
    <source>
        <dbReference type="Proteomes" id="UP000564677"/>
    </source>
</evidence>
<comment type="caution">
    <text evidence="12">The sequence shown here is derived from an EMBL/GenBank/DDBJ whole genome shotgun (WGS) entry which is preliminary data.</text>
</comment>
<feature type="transmembrane region" description="Helical" evidence="7">
    <location>
        <begin position="142"/>
        <end position="162"/>
    </location>
</feature>
<evidence type="ECO:0000256" key="7">
    <source>
        <dbReference type="PROSITE-ProRule" id="PRU00244"/>
    </source>
</evidence>
<keyword evidence="3 6" id="KW-0597">Phosphoprotein</keyword>
<dbReference type="InterPro" id="IPR036890">
    <property type="entry name" value="HATPase_C_sf"/>
</dbReference>
<accession>A0A7X5V163</accession>
<dbReference type="SMART" id="SM00448">
    <property type="entry name" value="REC"/>
    <property type="match status" value="1"/>
</dbReference>
<dbReference type="AlphaFoldDB" id="A0A7X5V163"/>
<feature type="modified residue" description="4-aspartylphosphate" evidence="6">
    <location>
        <position position="744"/>
    </location>
</feature>
<dbReference type="Pfam" id="PF00512">
    <property type="entry name" value="HisKA"/>
    <property type="match status" value="1"/>
</dbReference>
<keyword evidence="5 12" id="KW-0418">Kinase</keyword>
<sequence length="810" mass="87407">MIMTGSHDAFLVMLSILIAIFASFTALSLASRIRSSTGWTRRVWISAAAAALGGGIWSMHFVAMLAFHMPGMRMSYDFGLTLLSLALALGFTGVGFATLNWQSVSQGRIVATGLLIGSGVLAMHYVGMAAMRMPATLSYEPLWFGISVLIALGAATAAVWLASRDRKMSHRIAAAILMGFAIAGMHYSGMRGAVFTVSAHAELGDGLPSVGQAYLAGAIAAITVLILLLALGAATLERLFQGFSRREARSALRLEIADILRERDTDEALHQVAALMGKHFGVARTGYGRLDPAEKLFDYDVCWTDGAVPPLLGRLPAAAFGIKIVAALGRGETVVIDDLLEAALSDELHTRDTARKVDTRSILVVPFLRDGRLRTIVYLNDRHPRRWRQDEIAFMEEIAERTRLVTERAAVEDQLRELNATLEARVEARSMELRRAQEALLQSQKMEAVGQLVAGLSHDFNNVLGAVVGAFELIRRRMHEPDKVRHFSEAGLQAAERGSRLTAQLLAFSRSQDIQLQPILMRDVIEALADLLRRTLGPMIALELRFDPSPAPVMADPTQVEMMALNLAINARDAMPDGGRLTISTALRTIAGDPEMRDGDYVEIAFADTGTGMDEMTLRRAMEPFFTTKPVGKGTGLGLAQIYGSVRQAGGTVRIDSVLAQGTEVRVLLPCTDRAPMPIEQGEPEVAAALGRSVRILLVDDDPDLRVVFAAALEASGHVVTSAADGPAALALLEEAAPDVLLLDFAMPGMNGAEVASEIRRRRPGLPIVFASGFPDVGAIEAIQGSTAILRKPFHMDELLKALGDAVRSR</sequence>
<feature type="domain" description="Histidine kinase" evidence="9">
    <location>
        <begin position="455"/>
        <end position="673"/>
    </location>
</feature>
<keyword evidence="7" id="KW-0472">Membrane</keyword>
<feature type="transmembrane region" description="Helical" evidence="7">
    <location>
        <begin position="43"/>
        <end position="66"/>
    </location>
</feature>
<feature type="domain" description="MHYT" evidence="11">
    <location>
        <begin position="7"/>
        <end position="196"/>
    </location>
</feature>
<dbReference type="InterPro" id="IPR003018">
    <property type="entry name" value="GAF"/>
</dbReference>
<dbReference type="PROSITE" id="PS50924">
    <property type="entry name" value="MHYT"/>
    <property type="match status" value="1"/>
</dbReference>
<protein>
    <recommendedName>
        <fullName evidence="2">histidine kinase</fullName>
        <ecNumber evidence="2">2.7.13.3</ecNumber>
    </recommendedName>
</protein>
<evidence type="ECO:0000259" key="9">
    <source>
        <dbReference type="PROSITE" id="PS50109"/>
    </source>
</evidence>
<evidence type="ECO:0000256" key="1">
    <source>
        <dbReference type="ARBA" id="ARBA00000085"/>
    </source>
</evidence>
<dbReference type="InterPro" id="IPR011006">
    <property type="entry name" value="CheY-like_superfamily"/>
</dbReference>
<gene>
    <name evidence="12" type="ORF">FHR20_002971</name>
</gene>
<evidence type="ECO:0000256" key="4">
    <source>
        <dbReference type="ARBA" id="ARBA00022679"/>
    </source>
</evidence>
<feature type="domain" description="Response regulatory" evidence="10">
    <location>
        <begin position="695"/>
        <end position="807"/>
    </location>
</feature>
<dbReference type="SMART" id="SM00388">
    <property type="entry name" value="HisKA"/>
    <property type="match status" value="1"/>
</dbReference>
<dbReference type="SUPFAM" id="SSF47384">
    <property type="entry name" value="Homodimeric domain of signal transducing histidine kinase"/>
    <property type="match status" value="1"/>
</dbReference>
<dbReference type="PROSITE" id="PS50109">
    <property type="entry name" value="HIS_KIN"/>
    <property type="match status" value="1"/>
</dbReference>
<name>A0A7X5V163_9SPHN</name>
<dbReference type="InterPro" id="IPR029016">
    <property type="entry name" value="GAF-like_dom_sf"/>
</dbReference>
<dbReference type="SUPFAM" id="SSF55781">
    <property type="entry name" value="GAF domain-like"/>
    <property type="match status" value="1"/>
</dbReference>
<evidence type="ECO:0000259" key="11">
    <source>
        <dbReference type="PROSITE" id="PS50924"/>
    </source>
</evidence>
<evidence type="ECO:0000256" key="8">
    <source>
        <dbReference type="SAM" id="Coils"/>
    </source>
</evidence>
<evidence type="ECO:0000259" key="10">
    <source>
        <dbReference type="PROSITE" id="PS50110"/>
    </source>
</evidence>
<feature type="transmembrane region" description="Helical" evidence="7">
    <location>
        <begin position="78"/>
        <end position="97"/>
    </location>
</feature>
<dbReference type="CDD" id="cd00156">
    <property type="entry name" value="REC"/>
    <property type="match status" value="1"/>
</dbReference>
<dbReference type="PANTHER" id="PTHR43065:SF42">
    <property type="entry name" value="TWO-COMPONENT SENSOR PPRA"/>
    <property type="match status" value="1"/>
</dbReference>
<dbReference type="PANTHER" id="PTHR43065">
    <property type="entry name" value="SENSOR HISTIDINE KINASE"/>
    <property type="match status" value="1"/>
</dbReference>
<feature type="transmembrane region" description="Helical" evidence="7">
    <location>
        <begin position="214"/>
        <end position="236"/>
    </location>
</feature>
<dbReference type="Gene3D" id="3.30.450.40">
    <property type="match status" value="1"/>
</dbReference>
<evidence type="ECO:0000256" key="2">
    <source>
        <dbReference type="ARBA" id="ARBA00012438"/>
    </source>
</evidence>
<comment type="catalytic activity">
    <reaction evidence="1">
        <text>ATP + protein L-histidine = ADP + protein N-phospho-L-histidine.</text>
        <dbReference type="EC" id="2.7.13.3"/>
    </reaction>
</comment>
<keyword evidence="4" id="KW-0808">Transferase</keyword>
<dbReference type="InterPro" id="IPR005330">
    <property type="entry name" value="MHYT_dom"/>
</dbReference>
<dbReference type="SMART" id="SM00387">
    <property type="entry name" value="HATPase_c"/>
    <property type="match status" value="1"/>
</dbReference>
<dbReference type="PRINTS" id="PR00344">
    <property type="entry name" value="BCTRLSENSOR"/>
</dbReference>
<dbReference type="Pfam" id="PF02518">
    <property type="entry name" value="HATPase_c"/>
    <property type="match status" value="1"/>
</dbReference>
<dbReference type="Gene3D" id="1.10.287.130">
    <property type="match status" value="1"/>
</dbReference>
<feature type="transmembrane region" description="Helical" evidence="7">
    <location>
        <begin position="174"/>
        <end position="194"/>
    </location>
</feature>
<evidence type="ECO:0000256" key="3">
    <source>
        <dbReference type="ARBA" id="ARBA00022553"/>
    </source>
</evidence>
<dbReference type="CDD" id="cd00082">
    <property type="entry name" value="HisKA"/>
    <property type="match status" value="1"/>
</dbReference>